<dbReference type="AlphaFoldDB" id="A0A317L8G4"/>
<dbReference type="InterPro" id="IPR014048">
    <property type="entry name" value="MethylDNA_cys_MeTrfase_DNA-bd"/>
</dbReference>
<dbReference type="InterPro" id="IPR036217">
    <property type="entry name" value="MethylDNA_cys_MeTrfase_DNAb"/>
</dbReference>
<evidence type="ECO:0000256" key="7">
    <source>
        <dbReference type="ARBA" id="ARBA00023204"/>
    </source>
</evidence>
<evidence type="ECO:0000256" key="6">
    <source>
        <dbReference type="ARBA" id="ARBA00022763"/>
    </source>
</evidence>
<dbReference type="InterPro" id="IPR036388">
    <property type="entry name" value="WH-like_DNA-bd_sf"/>
</dbReference>
<dbReference type="GO" id="GO:0006307">
    <property type="term" value="P:DNA alkylation repair"/>
    <property type="evidence" value="ECO:0007669"/>
    <property type="project" value="UniProtKB-UniRule"/>
</dbReference>
<evidence type="ECO:0000259" key="11">
    <source>
        <dbReference type="Pfam" id="PF02870"/>
    </source>
</evidence>
<feature type="active site" description="Nucleophile; methyl group acceptor" evidence="9">
    <location>
        <position position="136"/>
    </location>
</feature>
<dbReference type="EC" id="2.1.1.63" evidence="9"/>
<dbReference type="PANTHER" id="PTHR10815:SF12">
    <property type="entry name" value="METHYLATED-DNA--PROTEIN-CYSTEINE METHYLTRANSFERASE, INDUCIBLE"/>
    <property type="match status" value="1"/>
</dbReference>
<evidence type="ECO:0000313" key="12">
    <source>
        <dbReference type="EMBL" id="PWU70099.1"/>
    </source>
</evidence>
<comment type="catalytic activity">
    <reaction evidence="1 9">
        <text>a 4-O-methyl-thymidine in DNA + L-cysteinyl-[protein] = a thymidine in DNA + S-methyl-L-cysteinyl-[protein]</text>
        <dbReference type="Rhea" id="RHEA:53428"/>
        <dbReference type="Rhea" id="RHEA-COMP:10131"/>
        <dbReference type="Rhea" id="RHEA-COMP:10132"/>
        <dbReference type="Rhea" id="RHEA-COMP:13555"/>
        <dbReference type="Rhea" id="RHEA-COMP:13556"/>
        <dbReference type="ChEBI" id="CHEBI:29950"/>
        <dbReference type="ChEBI" id="CHEBI:82612"/>
        <dbReference type="ChEBI" id="CHEBI:137386"/>
        <dbReference type="ChEBI" id="CHEBI:137387"/>
        <dbReference type="EC" id="2.1.1.63"/>
    </reaction>
</comment>
<protein>
    <recommendedName>
        <fullName evidence="9">Methylated-DNA--protein-cysteine methyltransferase</fullName>
        <ecNumber evidence="9">2.1.1.63</ecNumber>
    </recommendedName>
    <alternativeName>
        <fullName evidence="9">6-O-methylguanine-DNA methyltransferase</fullName>
        <shortName evidence="9">MGMT</shortName>
    </alternativeName>
    <alternativeName>
        <fullName evidence="9">O-6-methylguanine-DNA-alkyltransferase</fullName>
    </alternativeName>
</protein>
<name>A0A317L8G4_9BACI</name>
<dbReference type="Proteomes" id="UP000245624">
    <property type="component" value="Unassembled WGS sequence"/>
</dbReference>
<dbReference type="Gene3D" id="3.30.160.70">
    <property type="entry name" value="Methylated DNA-protein cysteine methyltransferase domain"/>
    <property type="match status" value="1"/>
</dbReference>
<proteinExistence type="inferred from homology"/>
<dbReference type="InterPro" id="IPR008332">
    <property type="entry name" value="MethylG_MeTrfase_N"/>
</dbReference>
<dbReference type="FunFam" id="1.10.10.10:FF:000214">
    <property type="entry name" value="Methylated-DNA--protein-cysteine methyltransferase"/>
    <property type="match status" value="1"/>
</dbReference>
<dbReference type="SUPFAM" id="SSF46767">
    <property type="entry name" value="Methylated DNA-protein cysteine methyltransferase, C-terminal domain"/>
    <property type="match status" value="1"/>
</dbReference>
<dbReference type="OrthoDB" id="9802228at2"/>
<comment type="similarity">
    <text evidence="2 9">Belongs to the MGMT family.</text>
</comment>
<dbReference type="HAMAP" id="MF_00772">
    <property type="entry name" value="OGT"/>
    <property type="match status" value="1"/>
</dbReference>
<dbReference type="GO" id="GO:0032259">
    <property type="term" value="P:methylation"/>
    <property type="evidence" value="ECO:0007669"/>
    <property type="project" value="UniProtKB-KW"/>
</dbReference>
<dbReference type="GO" id="GO:0003908">
    <property type="term" value="F:methylated-DNA-[protein]-cysteine S-methyltransferase activity"/>
    <property type="evidence" value="ECO:0007669"/>
    <property type="project" value="UniProtKB-UniRule"/>
</dbReference>
<comment type="function">
    <text evidence="9">Involved in the cellular defense against the biological effects of O6-methylguanine (O6-MeG) and O4-methylthymine (O4-MeT) in DNA. Repairs the methylated nucleobase in DNA by stoichiometrically transferring the methyl group to a cysteine residue in the enzyme. This is a suicide reaction: the enzyme is irreversibly inactivated.</text>
</comment>
<evidence type="ECO:0000256" key="1">
    <source>
        <dbReference type="ARBA" id="ARBA00001286"/>
    </source>
</evidence>
<organism evidence="12 13">
    <name type="scientific">Gracilibacillus dipsosauri</name>
    <dbReference type="NCBI Taxonomy" id="178340"/>
    <lineage>
        <taxon>Bacteria</taxon>
        <taxon>Bacillati</taxon>
        <taxon>Bacillota</taxon>
        <taxon>Bacilli</taxon>
        <taxon>Bacillales</taxon>
        <taxon>Bacillaceae</taxon>
        <taxon>Gracilibacillus</taxon>
    </lineage>
</organism>
<evidence type="ECO:0000256" key="5">
    <source>
        <dbReference type="ARBA" id="ARBA00022679"/>
    </source>
</evidence>
<dbReference type="InterPro" id="IPR036631">
    <property type="entry name" value="MGMT_N_sf"/>
</dbReference>
<dbReference type="EMBL" id="QGTD01000004">
    <property type="protein sequence ID" value="PWU70099.1"/>
    <property type="molecule type" value="Genomic_DNA"/>
</dbReference>
<keyword evidence="5 9" id="KW-0808">Transferase</keyword>
<comment type="miscellaneous">
    <text evidence="9">This enzyme catalyzes only one turnover and therefore is not strictly catalytic. According to one definition, an enzyme is a biocatalyst that acts repeatedly and over many reaction cycles.</text>
</comment>
<keyword evidence="3 9" id="KW-0963">Cytoplasm</keyword>
<evidence type="ECO:0000259" key="10">
    <source>
        <dbReference type="Pfam" id="PF01035"/>
    </source>
</evidence>
<dbReference type="Pfam" id="PF01035">
    <property type="entry name" value="DNA_binding_1"/>
    <property type="match status" value="1"/>
</dbReference>
<dbReference type="Gene3D" id="1.10.10.10">
    <property type="entry name" value="Winged helix-like DNA-binding domain superfamily/Winged helix DNA-binding domain"/>
    <property type="match status" value="1"/>
</dbReference>
<keyword evidence="13" id="KW-1185">Reference proteome</keyword>
<sequence length="164" mass="18803">MNIYYGMIRHEGWYFYIGATNKGLCFVGSQDKGFTELENWYKKNRPNTKLIKNEPFVQSYGRQLVEYLNGSRQKFDFPLDLKGTDFQTTVWTELGTIPFGETKSYTDIAIRIGKPKSVRAVGRAVGLNPLLIVIPCHRVLAKNGQLTGYRGGLMMKKRLLELEK</sequence>
<dbReference type="SUPFAM" id="SSF53155">
    <property type="entry name" value="Methylated DNA-protein cysteine methyltransferase domain"/>
    <property type="match status" value="1"/>
</dbReference>
<evidence type="ECO:0000256" key="3">
    <source>
        <dbReference type="ARBA" id="ARBA00022490"/>
    </source>
</evidence>
<dbReference type="InterPro" id="IPR001497">
    <property type="entry name" value="MethylDNA_cys_MeTrfase_AS"/>
</dbReference>
<feature type="domain" description="Methylguanine DNA methyltransferase ribonuclease-like" evidence="11">
    <location>
        <begin position="3"/>
        <end position="81"/>
    </location>
</feature>
<gene>
    <name evidence="12" type="ORF">DLJ74_04050</name>
</gene>
<comment type="caution">
    <text evidence="12">The sequence shown here is derived from an EMBL/GenBank/DDBJ whole genome shotgun (WGS) entry which is preliminary data.</text>
</comment>
<reference evidence="12 13" key="1">
    <citation type="submission" date="2018-05" db="EMBL/GenBank/DDBJ databases">
        <title>Genomic analysis of Gracilibacillus dipsosauri DD1 reveals novel features of a salt-tolerant amylase.</title>
        <authorList>
            <person name="Deutch C.E."/>
            <person name="Yang S."/>
        </authorList>
    </citation>
    <scope>NUCLEOTIDE SEQUENCE [LARGE SCALE GENOMIC DNA]</scope>
    <source>
        <strain evidence="12 13">DD1</strain>
    </source>
</reference>
<keyword evidence="6 9" id="KW-0227">DNA damage</keyword>
<comment type="catalytic activity">
    <reaction evidence="8 9">
        <text>a 6-O-methyl-2'-deoxyguanosine in DNA + L-cysteinyl-[protein] = S-methyl-L-cysteinyl-[protein] + a 2'-deoxyguanosine in DNA</text>
        <dbReference type="Rhea" id="RHEA:24000"/>
        <dbReference type="Rhea" id="RHEA-COMP:10131"/>
        <dbReference type="Rhea" id="RHEA-COMP:10132"/>
        <dbReference type="Rhea" id="RHEA-COMP:11367"/>
        <dbReference type="Rhea" id="RHEA-COMP:11368"/>
        <dbReference type="ChEBI" id="CHEBI:29950"/>
        <dbReference type="ChEBI" id="CHEBI:82612"/>
        <dbReference type="ChEBI" id="CHEBI:85445"/>
        <dbReference type="ChEBI" id="CHEBI:85448"/>
        <dbReference type="EC" id="2.1.1.63"/>
    </reaction>
</comment>
<comment type="subcellular location">
    <subcellularLocation>
        <location evidence="9">Cytoplasm</location>
    </subcellularLocation>
</comment>
<accession>A0A317L8G4</accession>
<keyword evidence="4 9" id="KW-0489">Methyltransferase</keyword>
<evidence type="ECO:0000256" key="8">
    <source>
        <dbReference type="ARBA" id="ARBA00049348"/>
    </source>
</evidence>
<dbReference type="InterPro" id="IPR023546">
    <property type="entry name" value="MGMT"/>
</dbReference>
<evidence type="ECO:0000256" key="9">
    <source>
        <dbReference type="HAMAP-Rule" id="MF_00772"/>
    </source>
</evidence>
<dbReference type="PROSITE" id="PS00374">
    <property type="entry name" value="MGMT"/>
    <property type="match status" value="1"/>
</dbReference>
<evidence type="ECO:0000256" key="4">
    <source>
        <dbReference type="ARBA" id="ARBA00022603"/>
    </source>
</evidence>
<dbReference type="CDD" id="cd06445">
    <property type="entry name" value="ATase"/>
    <property type="match status" value="1"/>
</dbReference>
<dbReference type="PANTHER" id="PTHR10815">
    <property type="entry name" value="METHYLATED-DNA--PROTEIN-CYSTEINE METHYLTRANSFERASE"/>
    <property type="match status" value="1"/>
</dbReference>
<evidence type="ECO:0000313" key="13">
    <source>
        <dbReference type="Proteomes" id="UP000245624"/>
    </source>
</evidence>
<evidence type="ECO:0000256" key="2">
    <source>
        <dbReference type="ARBA" id="ARBA00008711"/>
    </source>
</evidence>
<keyword evidence="7 9" id="KW-0234">DNA repair</keyword>
<dbReference type="GO" id="GO:0005737">
    <property type="term" value="C:cytoplasm"/>
    <property type="evidence" value="ECO:0007669"/>
    <property type="project" value="UniProtKB-SubCell"/>
</dbReference>
<dbReference type="Pfam" id="PF02870">
    <property type="entry name" value="Methyltransf_1N"/>
    <property type="match status" value="1"/>
</dbReference>
<feature type="domain" description="Methylated-DNA-[protein]-cysteine S-methyltransferase DNA binding" evidence="10">
    <location>
        <begin position="85"/>
        <end position="164"/>
    </location>
</feature>
<dbReference type="NCBIfam" id="TIGR00589">
    <property type="entry name" value="ogt"/>
    <property type="match status" value="1"/>
</dbReference>
<dbReference type="RefSeq" id="WP_109983452.1">
    <property type="nucleotide sequence ID" value="NZ_QGTD01000004.1"/>
</dbReference>